<dbReference type="InterPro" id="IPR036866">
    <property type="entry name" value="RibonucZ/Hydroxyglut_hydro"/>
</dbReference>
<dbReference type="Gene3D" id="3.60.15.10">
    <property type="entry name" value="Ribonuclease Z/Hydroxyacylglutathione hydrolase-like"/>
    <property type="match status" value="1"/>
</dbReference>
<evidence type="ECO:0000259" key="1">
    <source>
        <dbReference type="SMART" id="SM00849"/>
    </source>
</evidence>
<dbReference type="PANTHER" id="PTHR46233:SF1">
    <property type="entry name" value="CONSERVED PROTEIN"/>
    <property type="match status" value="1"/>
</dbReference>
<dbReference type="CDD" id="cd06262">
    <property type="entry name" value="metallo-hydrolase-like_MBL-fold"/>
    <property type="match status" value="1"/>
</dbReference>
<evidence type="ECO:0000313" key="2">
    <source>
        <dbReference type="EMBL" id="SVC33852.1"/>
    </source>
</evidence>
<organism evidence="2">
    <name type="scientific">marine metagenome</name>
    <dbReference type="NCBI Taxonomy" id="408172"/>
    <lineage>
        <taxon>unclassified sequences</taxon>
        <taxon>metagenomes</taxon>
        <taxon>ecological metagenomes</taxon>
    </lineage>
</organism>
<dbReference type="InterPro" id="IPR051453">
    <property type="entry name" value="MBL_Glyoxalase_II"/>
</dbReference>
<dbReference type="InterPro" id="IPR001279">
    <property type="entry name" value="Metallo-B-lactamas"/>
</dbReference>
<accession>A0A382LFF6</accession>
<dbReference type="AlphaFoldDB" id="A0A382LFF6"/>
<proteinExistence type="predicted"/>
<dbReference type="PANTHER" id="PTHR46233">
    <property type="entry name" value="HYDROXYACYLGLUTATHIONE HYDROLASE GLOC"/>
    <property type="match status" value="1"/>
</dbReference>
<reference evidence="2" key="1">
    <citation type="submission" date="2018-05" db="EMBL/GenBank/DDBJ databases">
        <authorList>
            <person name="Lanie J.A."/>
            <person name="Ng W.-L."/>
            <person name="Kazmierczak K.M."/>
            <person name="Andrzejewski T.M."/>
            <person name="Davidsen T.M."/>
            <person name="Wayne K.J."/>
            <person name="Tettelin H."/>
            <person name="Glass J.I."/>
            <person name="Rusch D."/>
            <person name="Podicherti R."/>
            <person name="Tsui H.-C.T."/>
            <person name="Winkler M.E."/>
        </authorList>
    </citation>
    <scope>NUCLEOTIDE SEQUENCE</scope>
</reference>
<name>A0A382LFF6_9ZZZZ</name>
<dbReference type="SMART" id="SM00849">
    <property type="entry name" value="Lactamase_B"/>
    <property type="match status" value="1"/>
</dbReference>
<dbReference type="SUPFAM" id="SSF56281">
    <property type="entry name" value="Metallo-hydrolase/oxidoreductase"/>
    <property type="match status" value="1"/>
</dbReference>
<dbReference type="Pfam" id="PF00753">
    <property type="entry name" value="Lactamase_B"/>
    <property type="match status" value="1"/>
</dbReference>
<dbReference type="EMBL" id="UINC01085899">
    <property type="protein sequence ID" value="SVC33852.1"/>
    <property type="molecule type" value="Genomic_DNA"/>
</dbReference>
<feature type="domain" description="Metallo-beta-lactamase" evidence="1">
    <location>
        <begin position="20"/>
        <end position="178"/>
    </location>
</feature>
<sequence length="211" mass="23151">MSLLYDDEVKIFWVLCGSDNNNAYLLVCPETNESVVIDAPLNPGELIEEAKKTHVKRILITHHHRDHLEGLEEIKKATGAEVGVHKADADSMMIKPDILMEDGDIVKAGKMEIKLIHTPGHTPGSSCYLSGSHLFSGDTLFAGGVGHTQSVEDLQMTFKNIAEKLYTLSDAIFLLPGHGKGSVLGKEKKDYIELVEKHPELFPPIPEISAS</sequence>
<gene>
    <name evidence="2" type="ORF">METZ01_LOCUS286706</name>
</gene>
<protein>
    <recommendedName>
        <fullName evidence="1">Metallo-beta-lactamase domain-containing protein</fullName>
    </recommendedName>
</protein>